<gene>
    <name evidence="2" type="ORF">DARMORV10_C07P13170.1</name>
</gene>
<reference evidence="2" key="1">
    <citation type="submission" date="2021-01" db="EMBL/GenBank/DDBJ databases">
        <authorList>
            <consortium name="Genoscope - CEA"/>
            <person name="William W."/>
        </authorList>
    </citation>
    <scope>NUCLEOTIDE SEQUENCE</scope>
</reference>
<evidence type="ECO:0000313" key="2">
    <source>
        <dbReference type="EMBL" id="CAF1964910.1"/>
    </source>
</evidence>
<dbReference type="AlphaFoldDB" id="A0A816LZ97"/>
<evidence type="ECO:0000256" key="1">
    <source>
        <dbReference type="SAM" id="MobiDB-lite"/>
    </source>
</evidence>
<protein>
    <submittedName>
        <fullName evidence="2">(rape) hypothetical protein</fullName>
    </submittedName>
</protein>
<feature type="region of interest" description="Disordered" evidence="1">
    <location>
        <begin position="14"/>
        <end position="35"/>
    </location>
</feature>
<organism evidence="2">
    <name type="scientific">Brassica napus</name>
    <name type="common">Rape</name>
    <dbReference type="NCBI Taxonomy" id="3708"/>
    <lineage>
        <taxon>Eukaryota</taxon>
        <taxon>Viridiplantae</taxon>
        <taxon>Streptophyta</taxon>
        <taxon>Embryophyta</taxon>
        <taxon>Tracheophyta</taxon>
        <taxon>Spermatophyta</taxon>
        <taxon>Magnoliopsida</taxon>
        <taxon>eudicotyledons</taxon>
        <taxon>Gunneridae</taxon>
        <taxon>Pentapetalae</taxon>
        <taxon>rosids</taxon>
        <taxon>malvids</taxon>
        <taxon>Brassicales</taxon>
        <taxon>Brassicaceae</taxon>
        <taxon>Brassiceae</taxon>
        <taxon>Brassica</taxon>
    </lineage>
</organism>
<name>A0A816LZ97_BRANA</name>
<dbReference type="EMBL" id="HG994371">
    <property type="protein sequence ID" value="CAF1964910.1"/>
    <property type="molecule type" value="Genomic_DNA"/>
</dbReference>
<feature type="non-terminal residue" evidence="2">
    <location>
        <position position="1"/>
    </location>
</feature>
<feature type="compositionally biased region" description="Polar residues" evidence="1">
    <location>
        <begin position="15"/>
        <end position="35"/>
    </location>
</feature>
<accession>A0A816LZ97</accession>
<dbReference type="Proteomes" id="UP001295469">
    <property type="component" value="Chromosome C07"/>
</dbReference>
<proteinExistence type="predicted"/>
<sequence>LFFFFPSEILLKGKSPTSKSPKQWTNQKKTQQLKT</sequence>